<dbReference type="FunFam" id="3.30.420.10:FF:000002">
    <property type="entry name" value="Crossover junction endodeoxyribonuclease RuvC"/>
    <property type="match status" value="1"/>
</dbReference>
<dbReference type="SUPFAM" id="SSF53098">
    <property type="entry name" value="Ribonuclease H-like"/>
    <property type="match status" value="1"/>
</dbReference>
<keyword evidence="8 13" id="KW-0460">Magnesium</keyword>
<comment type="catalytic activity">
    <reaction evidence="12 13">
        <text>Endonucleolytic cleavage at a junction such as a reciprocal single-stranded crossover between two homologous DNA duplexes (Holliday junction).</text>
        <dbReference type="EC" id="3.1.21.10"/>
    </reaction>
</comment>
<comment type="subcellular location">
    <subcellularLocation>
        <location evidence="13">Cytoplasm</location>
    </subcellularLocation>
</comment>
<evidence type="ECO:0000256" key="12">
    <source>
        <dbReference type="ARBA" id="ARBA00029354"/>
    </source>
</evidence>
<feature type="binding site" evidence="13">
    <location>
        <position position="7"/>
    </location>
    <ligand>
        <name>Mg(2+)</name>
        <dbReference type="ChEBI" id="CHEBI:18420"/>
        <label>1</label>
    </ligand>
</feature>
<feature type="binding site" evidence="13">
    <location>
        <position position="71"/>
    </location>
    <ligand>
        <name>Mg(2+)</name>
        <dbReference type="ChEBI" id="CHEBI:18420"/>
        <label>2</label>
    </ligand>
</feature>
<evidence type="ECO:0000256" key="8">
    <source>
        <dbReference type="ARBA" id="ARBA00022842"/>
    </source>
</evidence>
<dbReference type="EC" id="3.1.21.10" evidence="13 14"/>
<dbReference type="CDD" id="cd16962">
    <property type="entry name" value="RuvC"/>
    <property type="match status" value="1"/>
</dbReference>
<gene>
    <name evidence="13" type="primary">ruvC</name>
    <name evidence="15" type="ORF">A2Z21_06720</name>
</gene>
<comment type="function">
    <text evidence="13">The RuvA-RuvB-RuvC complex processes Holliday junction (HJ) DNA during genetic recombination and DNA repair. Endonuclease that resolves HJ intermediates. Cleaves cruciform DNA by making single-stranded nicks across the HJ at symmetrical positions within the homologous arms, yielding a 5'-phosphate and a 3'-hydroxyl group; requires a central core of homology in the junction. The consensus cleavage sequence is 5'-(A/T)TT(C/G)-3'. Cleavage occurs on the 3'-side of the TT dinucleotide at the point of strand exchange. HJ branch migration catalyzed by RuvA-RuvB allows RuvC to scan DNA until it finds its consensus sequence, where it cleaves and resolves the cruciform DNA.</text>
</comment>
<dbReference type="GO" id="GO:0008821">
    <property type="term" value="F:crossover junction DNA endonuclease activity"/>
    <property type="evidence" value="ECO:0007669"/>
    <property type="project" value="UniProtKB-UniRule"/>
</dbReference>
<evidence type="ECO:0000256" key="4">
    <source>
        <dbReference type="ARBA" id="ARBA00022723"/>
    </source>
</evidence>
<organism evidence="15 16">
    <name type="scientific">Fraserbacteria sp. (strain RBG_16_55_9)</name>
    <dbReference type="NCBI Taxonomy" id="1817864"/>
    <lineage>
        <taxon>Bacteria</taxon>
        <taxon>Candidatus Fraseribacteriota</taxon>
    </lineage>
</organism>
<keyword evidence="10 13" id="KW-0233">DNA recombination</keyword>
<keyword evidence="6 13" id="KW-0227">DNA damage</keyword>
<dbReference type="PANTHER" id="PTHR30194">
    <property type="entry name" value="CROSSOVER JUNCTION ENDODEOXYRIBONUCLEASE RUVC"/>
    <property type="match status" value="1"/>
</dbReference>
<sequence>MKVLGIDPGLATTGYAVIQEGGSSSLNRMKVLEAGVIRTPPGDPIPQRLKSIYDEVVRLIEEYQPQALAVEQLFFNQNVTTAMVVSQARGVVLLAAHCLQVESYTPLEVKRQISGYGRAKKPQIQAMVQRLLGLRELPKPDDAADALAVALCHLLRYRSKLSPLRKRR</sequence>
<dbReference type="InterPro" id="IPR020563">
    <property type="entry name" value="X-over_junc_endoDNase_Mg_BS"/>
</dbReference>
<keyword evidence="7 13" id="KW-0378">Hydrolase</keyword>
<keyword evidence="11 13" id="KW-0234">DNA repair</keyword>
<comment type="similarity">
    <text evidence="1 13">Belongs to the RuvC family.</text>
</comment>
<keyword evidence="2 13" id="KW-0963">Cytoplasm</keyword>
<dbReference type="NCBIfam" id="TIGR00228">
    <property type="entry name" value="ruvC"/>
    <property type="match status" value="1"/>
</dbReference>
<keyword evidence="5 13" id="KW-0255">Endonuclease</keyword>
<feature type="active site" evidence="13">
    <location>
        <position position="142"/>
    </location>
</feature>
<reference evidence="15 16" key="1">
    <citation type="journal article" date="2016" name="Nat. Commun.">
        <title>Thousands of microbial genomes shed light on interconnected biogeochemical processes in an aquifer system.</title>
        <authorList>
            <person name="Anantharaman K."/>
            <person name="Brown C.T."/>
            <person name="Hug L.A."/>
            <person name="Sharon I."/>
            <person name="Castelle C.J."/>
            <person name="Probst A.J."/>
            <person name="Thomas B.C."/>
            <person name="Singh A."/>
            <person name="Wilkins M.J."/>
            <person name="Karaoz U."/>
            <person name="Brodie E.L."/>
            <person name="Williams K.H."/>
            <person name="Hubbard S.S."/>
            <person name="Banfield J.F."/>
        </authorList>
    </citation>
    <scope>NUCLEOTIDE SEQUENCE [LARGE SCALE GENOMIC DNA]</scope>
    <source>
        <strain evidence="16">RBG_16_55_9</strain>
    </source>
</reference>
<evidence type="ECO:0000256" key="11">
    <source>
        <dbReference type="ARBA" id="ARBA00023204"/>
    </source>
</evidence>
<dbReference type="PROSITE" id="PS01321">
    <property type="entry name" value="RUVC"/>
    <property type="match status" value="1"/>
</dbReference>
<comment type="subunit">
    <text evidence="13">Homodimer which binds Holliday junction (HJ) DNA. The HJ becomes 2-fold symmetrical on binding to RuvC with unstacked arms; it has a different conformation from HJ DNA in complex with RuvA. In the full resolvosome a probable DNA-RuvA(4)-RuvB(12)-RuvC(2) complex forms which resolves the HJ.</text>
</comment>
<dbReference type="GO" id="GO:0005737">
    <property type="term" value="C:cytoplasm"/>
    <property type="evidence" value="ECO:0007669"/>
    <property type="project" value="UniProtKB-SubCell"/>
</dbReference>
<dbReference type="NCBIfam" id="NF000711">
    <property type="entry name" value="PRK00039.2-1"/>
    <property type="match status" value="1"/>
</dbReference>
<accession>A0A1F5UWF7</accession>
<evidence type="ECO:0000256" key="1">
    <source>
        <dbReference type="ARBA" id="ARBA00009518"/>
    </source>
</evidence>
<evidence type="ECO:0000256" key="14">
    <source>
        <dbReference type="NCBIfam" id="TIGR00228"/>
    </source>
</evidence>
<keyword evidence="9 13" id="KW-0238">DNA-binding</keyword>
<dbReference type="GO" id="GO:0000287">
    <property type="term" value="F:magnesium ion binding"/>
    <property type="evidence" value="ECO:0007669"/>
    <property type="project" value="UniProtKB-UniRule"/>
</dbReference>
<dbReference type="PRINTS" id="PR00696">
    <property type="entry name" value="RSOLVASERUVC"/>
</dbReference>
<dbReference type="GO" id="GO:0006281">
    <property type="term" value="P:DNA repair"/>
    <property type="evidence" value="ECO:0007669"/>
    <property type="project" value="UniProtKB-UniRule"/>
</dbReference>
<feature type="active site" evidence="13">
    <location>
        <position position="71"/>
    </location>
</feature>
<dbReference type="InterPro" id="IPR036397">
    <property type="entry name" value="RNaseH_sf"/>
</dbReference>
<keyword evidence="3 13" id="KW-0540">Nuclease</keyword>
<dbReference type="Pfam" id="PF02075">
    <property type="entry name" value="RuvC"/>
    <property type="match status" value="1"/>
</dbReference>
<evidence type="ECO:0000256" key="2">
    <source>
        <dbReference type="ARBA" id="ARBA00022490"/>
    </source>
</evidence>
<dbReference type="Proteomes" id="UP000179157">
    <property type="component" value="Unassembled WGS sequence"/>
</dbReference>
<evidence type="ECO:0000256" key="7">
    <source>
        <dbReference type="ARBA" id="ARBA00022801"/>
    </source>
</evidence>
<evidence type="ECO:0000256" key="13">
    <source>
        <dbReference type="HAMAP-Rule" id="MF_00034"/>
    </source>
</evidence>
<dbReference type="HAMAP" id="MF_00034">
    <property type="entry name" value="RuvC"/>
    <property type="match status" value="1"/>
</dbReference>
<evidence type="ECO:0000256" key="5">
    <source>
        <dbReference type="ARBA" id="ARBA00022759"/>
    </source>
</evidence>
<evidence type="ECO:0000256" key="6">
    <source>
        <dbReference type="ARBA" id="ARBA00022763"/>
    </source>
</evidence>
<dbReference type="GO" id="GO:0006310">
    <property type="term" value="P:DNA recombination"/>
    <property type="evidence" value="ECO:0007669"/>
    <property type="project" value="UniProtKB-UniRule"/>
</dbReference>
<dbReference type="InterPro" id="IPR012337">
    <property type="entry name" value="RNaseH-like_sf"/>
</dbReference>
<evidence type="ECO:0000256" key="9">
    <source>
        <dbReference type="ARBA" id="ARBA00023125"/>
    </source>
</evidence>
<evidence type="ECO:0000256" key="3">
    <source>
        <dbReference type="ARBA" id="ARBA00022722"/>
    </source>
</evidence>
<feature type="binding site" evidence="13">
    <location>
        <position position="142"/>
    </location>
    <ligand>
        <name>Mg(2+)</name>
        <dbReference type="ChEBI" id="CHEBI:18420"/>
        <label>1</label>
    </ligand>
</feature>
<evidence type="ECO:0000256" key="10">
    <source>
        <dbReference type="ARBA" id="ARBA00023172"/>
    </source>
</evidence>
<evidence type="ECO:0000313" key="15">
    <source>
        <dbReference type="EMBL" id="OGF55485.1"/>
    </source>
</evidence>
<feature type="active site" evidence="13">
    <location>
        <position position="7"/>
    </location>
</feature>
<dbReference type="EMBL" id="MFGX01000056">
    <property type="protein sequence ID" value="OGF55485.1"/>
    <property type="molecule type" value="Genomic_DNA"/>
</dbReference>
<dbReference type="InterPro" id="IPR002176">
    <property type="entry name" value="X-over_junc_endoDNase_RuvC"/>
</dbReference>
<evidence type="ECO:0000313" key="16">
    <source>
        <dbReference type="Proteomes" id="UP000179157"/>
    </source>
</evidence>
<name>A0A1F5UWF7_FRAXR</name>
<dbReference type="PANTHER" id="PTHR30194:SF3">
    <property type="entry name" value="CROSSOVER JUNCTION ENDODEOXYRIBONUCLEASE RUVC"/>
    <property type="match status" value="1"/>
</dbReference>
<dbReference type="AlphaFoldDB" id="A0A1F5UWF7"/>
<protein>
    <recommendedName>
        <fullName evidence="13 14">Crossover junction endodeoxyribonuclease RuvC</fullName>
        <ecNumber evidence="13 14">3.1.21.10</ecNumber>
    </recommendedName>
    <alternativeName>
        <fullName evidence="13">Holliday junction nuclease RuvC</fullName>
    </alternativeName>
    <alternativeName>
        <fullName evidence="13">Holliday junction resolvase RuvC</fullName>
    </alternativeName>
</protein>
<proteinExistence type="inferred from homology"/>
<keyword evidence="4 13" id="KW-0479">Metal-binding</keyword>
<dbReference type="GO" id="GO:0003677">
    <property type="term" value="F:DNA binding"/>
    <property type="evidence" value="ECO:0007669"/>
    <property type="project" value="UniProtKB-KW"/>
</dbReference>
<dbReference type="GO" id="GO:0048476">
    <property type="term" value="C:Holliday junction resolvase complex"/>
    <property type="evidence" value="ECO:0007669"/>
    <property type="project" value="UniProtKB-UniRule"/>
</dbReference>
<dbReference type="Gene3D" id="3.30.420.10">
    <property type="entry name" value="Ribonuclease H-like superfamily/Ribonuclease H"/>
    <property type="match status" value="1"/>
</dbReference>
<dbReference type="STRING" id="1817864.A2Z21_06720"/>
<comment type="cofactor">
    <cofactor evidence="13">
        <name>Mg(2+)</name>
        <dbReference type="ChEBI" id="CHEBI:18420"/>
    </cofactor>
    <text evidence="13">Binds 2 Mg(2+) ion per subunit.</text>
</comment>
<comment type="caution">
    <text evidence="15">The sequence shown here is derived from an EMBL/GenBank/DDBJ whole genome shotgun (WGS) entry which is preliminary data.</text>
</comment>